<comment type="subcellular location">
    <subcellularLocation>
        <location evidence="2">Membrane</location>
        <topology evidence="2">Multi-pass membrane protein</topology>
    </subcellularLocation>
</comment>
<dbReference type="InterPro" id="IPR001734">
    <property type="entry name" value="Na/solute_symporter"/>
</dbReference>
<keyword evidence="10" id="KW-0902">Two-component regulatory system</keyword>
<reference evidence="16" key="1">
    <citation type="submission" date="2016-10" db="EMBL/GenBank/DDBJ databases">
        <authorList>
            <person name="Varghese N."/>
            <person name="Submissions S."/>
        </authorList>
    </citation>
    <scope>NUCLEOTIDE SEQUENCE [LARGE SCALE GENOMIC DNA]</scope>
    <source>
        <strain evidence="16">DSM 11593</strain>
    </source>
</reference>
<feature type="transmembrane region" description="Helical" evidence="13">
    <location>
        <begin position="386"/>
        <end position="405"/>
    </location>
</feature>
<dbReference type="STRING" id="65735.SAMN04488075_0765"/>
<evidence type="ECO:0000256" key="11">
    <source>
        <dbReference type="ARBA" id="ARBA00023136"/>
    </source>
</evidence>
<comment type="catalytic activity">
    <reaction evidence="1">
        <text>ATP + protein L-histidine = ADP + protein N-phospho-L-histidine.</text>
        <dbReference type="EC" id="2.7.13.3"/>
    </reaction>
</comment>
<feature type="transmembrane region" description="Helical" evidence="13">
    <location>
        <begin position="283"/>
        <end position="304"/>
    </location>
</feature>
<dbReference type="FunFam" id="1.10.287.130:FF:000001">
    <property type="entry name" value="Two-component sensor histidine kinase"/>
    <property type="match status" value="1"/>
</dbReference>
<evidence type="ECO:0000313" key="15">
    <source>
        <dbReference type="EMBL" id="SEH68285.1"/>
    </source>
</evidence>
<evidence type="ECO:0000256" key="1">
    <source>
        <dbReference type="ARBA" id="ARBA00000085"/>
    </source>
</evidence>
<dbReference type="GO" id="GO:0022857">
    <property type="term" value="F:transmembrane transporter activity"/>
    <property type="evidence" value="ECO:0007669"/>
    <property type="project" value="InterPro"/>
</dbReference>
<dbReference type="InterPro" id="IPR050736">
    <property type="entry name" value="Sensor_HK_Regulatory"/>
</dbReference>
<feature type="transmembrane region" description="Helical" evidence="13">
    <location>
        <begin position="6"/>
        <end position="24"/>
    </location>
</feature>
<dbReference type="Proteomes" id="UP000199125">
    <property type="component" value="Unassembled WGS sequence"/>
</dbReference>
<dbReference type="CDD" id="cd00082">
    <property type="entry name" value="HisKA"/>
    <property type="match status" value="1"/>
</dbReference>
<keyword evidence="12" id="KW-0175">Coiled coil</keyword>
<dbReference type="InterPro" id="IPR036097">
    <property type="entry name" value="HisK_dim/P_sf"/>
</dbReference>
<evidence type="ECO:0000256" key="3">
    <source>
        <dbReference type="ARBA" id="ARBA00006434"/>
    </source>
</evidence>
<dbReference type="SUPFAM" id="SSF47384">
    <property type="entry name" value="Homodimeric domain of signal transducing histidine kinase"/>
    <property type="match status" value="1"/>
</dbReference>
<dbReference type="Pfam" id="PF00474">
    <property type="entry name" value="SSF"/>
    <property type="match status" value="1"/>
</dbReference>
<gene>
    <name evidence="15" type="ORF">SAMN04488075_0765</name>
</gene>
<dbReference type="EMBL" id="FNXG01000001">
    <property type="protein sequence ID" value="SEH68285.1"/>
    <property type="molecule type" value="Genomic_DNA"/>
</dbReference>
<feature type="coiled-coil region" evidence="12">
    <location>
        <begin position="652"/>
        <end position="689"/>
    </location>
</feature>
<feature type="transmembrane region" description="Helical" evidence="13">
    <location>
        <begin position="162"/>
        <end position="181"/>
    </location>
</feature>
<dbReference type="SMART" id="SM00388">
    <property type="entry name" value="HisKA"/>
    <property type="match status" value="1"/>
</dbReference>
<dbReference type="EC" id="2.7.13.3" evidence="4"/>
<evidence type="ECO:0000256" key="2">
    <source>
        <dbReference type="ARBA" id="ARBA00004141"/>
    </source>
</evidence>
<feature type="transmembrane region" description="Helical" evidence="13">
    <location>
        <begin position="117"/>
        <end position="135"/>
    </location>
</feature>
<evidence type="ECO:0000256" key="9">
    <source>
        <dbReference type="ARBA" id="ARBA00022989"/>
    </source>
</evidence>
<dbReference type="CDD" id="cd10322">
    <property type="entry name" value="SLC5sbd"/>
    <property type="match status" value="1"/>
</dbReference>
<organism evidence="15 16">
    <name type="scientific">Paracoccus alkenifer</name>
    <dbReference type="NCBI Taxonomy" id="65735"/>
    <lineage>
        <taxon>Bacteria</taxon>
        <taxon>Pseudomonadati</taxon>
        <taxon>Pseudomonadota</taxon>
        <taxon>Alphaproteobacteria</taxon>
        <taxon>Rhodobacterales</taxon>
        <taxon>Paracoccaceae</taxon>
        <taxon>Paracoccus</taxon>
    </lineage>
</organism>
<keyword evidence="5" id="KW-0597">Phosphoprotein</keyword>
<dbReference type="Pfam" id="PF02518">
    <property type="entry name" value="HATPase_c"/>
    <property type="match status" value="1"/>
</dbReference>
<dbReference type="InterPro" id="IPR005467">
    <property type="entry name" value="His_kinase_dom"/>
</dbReference>
<dbReference type="InterPro" id="IPR036890">
    <property type="entry name" value="HATPase_C_sf"/>
</dbReference>
<dbReference type="Gene3D" id="1.20.1730.10">
    <property type="entry name" value="Sodium/glucose cotransporter"/>
    <property type="match status" value="1"/>
</dbReference>
<dbReference type="InterPro" id="IPR003661">
    <property type="entry name" value="HisK_dim/P_dom"/>
</dbReference>
<dbReference type="Pfam" id="PF00512">
    <property type="entry name" value="HisKA"/>
    <property type="match status" value="1"/>
</dbReference>
<dbReference type="SMART" id="SM00387">
    <property type="entry name" value="HATPase_c"/>
    <property type="match status" value="1"/>
</dbReference>
<keyword evidence="8" id="KW-0418">Kinase</keyword>
<keyword evidence="6" id="KW-0808">Transferase</keyword>
<feature type="transmembrane region" description="Helical" evidence="13">
    <location>
        <begin position="36"/>
        <end position="59"/>
    </location>
</feature>
<dbReference type="RefSeq" id="WP_177172470.1">
    <property type="nucleotide sequence ID" value="NZ_FNXG01000001.1"/>
</dbReference>
<evidence type="ECO:0000256" key="13">
    <source>
        <dbReference type="SAM" id="Phobius"/>
    </source>
</evidence>
<protein>
    <recommendedName>
        <fullName evidence="4">histidine kinase</fullName>
        <ecNumber evidence="4">2.7.13.3</ecNumber>
    </recommendedName>
</protein>
<dbReference type="PROSITE" id="PS50283">
    <property type="entry name" value="NA_SOLUT_SYMP_3"/>
    <property type="match status" value="1"/>
</dbReference>
<evidence type="ECO:0000256" key="4">
    <source>
        <dbReference type="ARBA" id="ARBA00012438"/>
    </source>
</evidence>
<comment type="similarity">
    <text evidence="3">Belongs to the sodium:solute symporter (SSF) (TC 2.A.21) family.</text>
</comment>
<evidence type="ECO:0000256" key="10">
    <source>
        <dbReference type="ARBA" id="ARBA00023012"/>
    </source>
</evidence>
<evidence type="ECO:0000313" key="16">
    <source>
        <dbReference type="Proteomes" id="UP000199125"/>
    </source>
</evidence>
<evidence type="ECO:0000256" key="6">
    <source>
        <dbReference type="ARBA" id="ARBA00022679"/>
    </source>
</evidence>
<dbReference type="GO" id="GO:0000155">
    <property type="term" value="F:phosphorelay sensor kinase activity"/>
    <property type="evidence" value="ECO:0007669"/>
    <property type="project" value="InterPro"/>
</dbReference>
<dbReference type="PANTHER" id="PTHR43711:SF1">
    <property type="entry name" value="HISTIDINE KINASE 1"/>
    <property type="match status" value="1"/>
</dbReference>
<dbReference type="InterPro" id="IPR038377">
    <property type="entry name" value="Na/Glc_symporter_sf"/>
</dbReference>
<dbReference type="GO" id="GO:0016020">
    <property type="term" value="C:membrane"/>
    <property type="evidence" value="ECO:0007669"/>
    <property type="project" value="UniProtKB-SubCell"/>
</dbReference>
<sequence length="927" mass="100016">MLSPDFVILTAVAYVGLLFALAYVSDLRARQGRAGFLRSPLVYTLSISVYCTSWTFYGAVGTAARNGLEFMAIYMGPTLVFVGWWFLLRKLLRIGHGQRITSIADFLSSRFGKSSKLAILVTVIAVVAITPYIALQLKAVTTSIQVISTADGRGRLAGLGDAGLGLAVAMGMAVFTILFGTRNVDAREQHPGVVAAIAFEASVKFVALVAVGLFVIFGLSDGPAQIYARAAEAGFTIHEPGPFGSRWVTVLFLSGCAVICLPRQFQIAVVENADEDHLRTAAWAFPAYLLLMSLFTLPIAFYGLATMPAGSNPDMFVLTLPMAADQNALALFAFIGGFSSATSMIIVASIALSIMVSNHIVLPLALRFTRDLAAHEAQGIARLLLVSRRTSIAVILFLGFIYFWLTGESGALAPIGLISFAGVAQFLPALLAALYWRGATVRGALAGMVLGFAVWGWTLFLPSFAAGSETVATLLAQGPWGITALRPQALFGMGDTDPLVHSMFWSMLLNAGTLIVTSLMTGQSRLEQIQAGIFVDVFRQGGVGQGGAGQRAAGQSIRSTATADDLFFLAERVLGWHRASTLFKDAGIRHGTHARGEDAPPGFIIRLERELASSIGAASAHILLSKVVQGDALSLDEVMQIADETLQVISHSNELEKKSNELRRTARQLQEVNEKLHALHRQKDDFLSQVSHEVRTPMTSIRSISEILMRQPDLAEAQRERFVELIHHESVRLTRLLDEILDLSALEHGERDWENHPVDPEAALSRAMEVCDAIARQRAIRFSRDHAPVPVIVSGDADRLCQVFINIIANAIAHNRDPEPRVHVRSRVTATEYQVEIMDNGAGIAPEFRATIFDKFMRIGDGGPAGGAFPGLGLGLNISHTIVRKLQGRIELVEGALPGACFRISLPLWPAPLQAAAVRLDQAGASS</sequence>
<feature type="transmembrane region" description="Helical" evidence="13">
    <location>
        <begin position="193"/>
        <end position="217"/>
    </location>
</feature>
<keyword evidence="16" id="KW-1185">Reference proteome</keyword>
<dbReference type="PRINTS" id="PR00344">
    <property type="entry name" value="BCTRLSENSOR"/>
</dbReference>
<feature type="domain" description="Histidine kinase" evidence="14">
    <location>
        <begin position="689"/>
        <end position="910"/>
    </location>
</feature>
<dbReference type="Gene3D" id="3.30.565.10">
    <property type="entry name" value="Histidine kinase-like ATPase, C-terminal domain"/>
    <property type="match status" value="1"/>
</dbReference>
<accession>A0A1H6K760</accession>
<dbReference type="InterPro" id="IPR004358">
    <property type="entry name" value="Sig_transdc_His_kin-like_C"/>
</dbReference>
<dbReference type="AlphaFoldDB" id="A0A1H6K760"/>
<dbReference type="Gene3D" id="1.10.287.130">
    <property type="match status" value="1"/>
</dbReference>
<keyword evidence="7 13" id="KW-0812">Transmembrane</keyword>
<evidence type="ECO:0000256" key="7">
    <source>
        <dbReference type="ARBA" id="ARBA00022692"/>
    </source>
</evidence>
<dbReference type="PANTHER" id="PTHR43711">
    <property type="entry name" value="TWO-COMPONENT HISTIDINE KINASE"/>
    <property type="match status" value="1"/>
</dbReference>
<dbReference type="PROSITE" id="PS50109">
    <property type="entry name" value="HIS_KIN"/>
    <property type="match status" value="1"/>
</dbReference>
<keyword evidence="11 13" id="KW-0472">Membrane</keyword>
<feature type="transmembrane region" description="Helical" evidence="13">
    <location>
        <begin position="71"/>
        <end position="88"/>
    </location>
</feature>
<evidence type="ECO:0000256" key="12">
    <source>
        <dbReference type="SAM" id="Coils"/>
    </source>
</evidence>
<dbReference type="InterPro" id="IPR003594">
    <property type="entry name" value="HATPase_dom"/>
</dbReference>
<name>A0A1H6K760_9RHOB</name>
<dbReference type="SUPFAM" id="SSF55874">
    <property type="entry name" value="ATPase domain of HSP90 chaperone/DNA topoisomerase II/histidine kinase"/>
    <property type="match status" value="1"/>
</dbReference>
<feature type="transmembrane region" description="Helical" evidence="13">
    <location>
        <begin position="411"/>
        <end position="436"/>
    </location>
</feature>
<evidence type="ECO:0000256" key="5">
    <source>
        <dbReference type="ARBA" id="ARBA00022553"/>
    </source>
</evidence>
<proteinExistence type="inferred from homology"/>
<evidence type="ECO:0000256" key="8">
    <source>
        <dbReference type="ARBA" id="ARBA00022777"/>
    </source>
</evidence>
<feature type="transmembrane region" description="Helical" evidence="13">
    <location>
        <begin position="443"/>
        <end position="465"/>
    </location>
</feature>
<keyword evidence="9 13" id="KW-1133">Transmembrane helix</keyword>
<evidence type="ECO:0000259" key="14">
    <source>
        <dbReference type="PROSITE" id="PS50109"/>
    </source>
</evidence>